<dbReference type="RefSeq" id="WP_245356289.1">
    <property type="nucleotide sequence ID" value="NZ_BAAAJY010000003.1"/>
</dbReference>
<evidence type="ECO:0000256" key="1">
    <source>
        <dbReference type="ARBA" id="ARBA00006484"/>
    </source>
</evidence>
<dbReference type="PRINTS" id="PR00080">
    <property type="entry name" value="SDRFAMILY"/>
</dbReference>
<evidence type="ECO:0000313" key="4">
    <source>
        <dbReference type="EMBL" id="MBP2385861.1"/>
    </source>
</evidence>
<name>A0ABS4XBY4_9MICC</name>
<keyword evidence="5" id="KW-1185">Reference proteome</keyword>
<reference evidence="4 5" key="1">
    <citation type="submission" date="2021-03" db="EMBL/GenBank/DDBJ databases">
        <title>Sequencing the genomes of 1000 actinobacteria strains.</title>
        <authorList>
            <person name="Klenk H.-P."/>
        </authorList>
    </citation>
    <scope>NUCLEOTIDE SEQUENCE [LARGE SCALE GENOMIC DNA]</scope>
    <source>
        <strain evidence="4 5">DSM 15797</strain>
    </source>
</reference>
<dbReference type="SUPFAM" id="SSF51735">
    <property type="entry name" value="NAD(P)-binding Rossmann-fold domains"/>
    <property type="match status" value="1"/>
</dbReference>
<dbReference type="Pfam" id="PF00106">
    <property type="entry name" value="adh_short"/>
    <property type="match status" value="1"/>
</dbReference>
<comment type="similarity">
    <text evidence="1 3">Belongs to the short-chain dehydrogenases/reductases (SDR) family.</text>
</comment>
<proteinExistence type="inferred from homology"/>
<evidence type="ECO:0000256" key="3">
    <source>
        <dbReference type="RuleBase" id="RU000363"/>
    </source>
</evidence>
<dbReference type="InterPro" id="IPR036291">
    <property type="entry name" value="NAD(P)-bd_dom_sf"/>
</dbReference>
<dbReference type="Gene3D" id="3.40.50.720">
    <property type="entry name" value="NAD(P)-binding Rossmann-like Domain"/>
    <property type="match status" value="1"/>
</dbReference>
<accession>A0ABS4XBY4</accession>
<evidence type="ECO:0000313" key="5">
    <source>
        <dbReference type="Proteomes" id="UP001296993"/>
    </source>
</evidence>
<sequence>MTSRQTWMITGANRGLGRALTLAALEAGHAVVATVRGAHSLPKHERLFVQQLDVRDRLGAFAAVAQAVARFGRLDVLVNNAGYGLIGAVEEATEEEARAILDTDLFGPLWLSQAAIPVMRDQGSGHIVQISTVGAVGTIPTLGLYNSAKWGLEGFSEAMAAEVGRFGIRVTLAEPGAIDTDWAGGSMRFSSPLAAYDGLRTELFGTATVPWPSAEAAGGTSPADVAAAILAHVGEDGDPRLRLLIGDDAPGQVEAALKLRHEDYKRDHRFRSR</sequence>
<dbReference type="InterPro" id="IPR051911">
    <property type="entry name" value="SDR_oxidoreductase"/>
</dbReference>
<dbReference type="InterPro" id="IPR002347">
    <property type="entry name" value="SDR_fam"/>
</dbReference>
<keyword evidence="2" id="KW-0560">Oxidoreductase</keyword>
<organism evidence="4 5">
    <name type="scientific">Paeniglutamicibacter kerguelensis</name>
    <dbReference type="NCBI Taxonomy" id="254788"/>
    <lineage>
        <taxon>Bacteria</taxon>
        <taxon>Bacillati</taxon>
        <taxon>Actinomycetota</taxon>
        <taxon>Actinomycetes</taxon>
        <taxon>Micrococcales</taxon>
        <taxon>Micrococcaceae</taxon>
        <taxon>Paeniglutamicibacter</taxon>
    </lineage>
</organism>
<protein>
    <submittedName>
        <fullName evidence="4">NAD(P)-dependent dehydrogenase (Short-subunit alcohol dehydrogenase family)</fullName>
    </submittedName>
</protein>
<dbReference type="PRINTS" id="PR00081">
    <property type="entry name" value="GDHRDH"/>
</dbReference>
<evidence type="ECO:0000256" key="2">
    <source>
        <dbReference type="ARBA" id="ARBA00023002"/>
    </source>
</evidence>
<gene>
    <name evidence="4" type="ORF">JOF47_001372</name>
</gene>
<comment type="caution">
    <text evidence="4">The sequence shown here is derived from an EMBL/GenBank/DDBJ whole genome shotgun (WGS) entry which is preliminary data.</text>
</comment>
<dbReference type="PANTHER" id="PTHR43976">
    <property type="entry name" value="SHORT CHAIN DEHYDROGENASE"/>
    <property type="match status" value="1"/>
</dbReference>
<dbReference type="PANTHER" id="PTHR43976:SF16">
    <property type="entry name" value="SHORT-CHAIN DEHYDROGENASE_REDUCTASE FAMILY PROTEIN"/>
    <property type="match status" value="1"/>
</dbReference>
<dbReference type="Proteomes" id="UP001296993">
    <property type="component" value="Unassembled WGS sequence"/>
</dbReference>
<dbReference type="EMBL" id="JAGIOF010000001">
    <property type="protein sequence ID" value="MBP2385861.1"/>
    <property type="molecule type" value="Genomic_DNA"/>
</dbReference>